<dbReference type="GO" id="GO:0003700">
    <property type="term" value="F:DNA-binding transcription factor activity"/>
    <property type="evidence" value="ECO:0007669"/>
    <property type="project" value="InterPro"/>
</dbReference>
<gene>
    <name evidence="5" type="ORF">BHE16_11915</name>
    <name evidence="6" type="ORF">HD598_002336</name>
</gene>
<dbReference type="Proteomes" id="UP000183530">
    <property type="component" value="Chromosome"/>
</dbReference>
<dbReference type="Gene3D" id="1.10.10.10">
    <property type="entry name" value="Winged helix-like DNA-binding domain superfamily/Winged helix DNA-binding domain"/>
    <property type="match status" value="1"/>
</dbReference>
<dbReference type="SMART" id="SM00418">
    <property type="entry name" value="HTH_ARSR"/>
    <property type="match status" value="1"/>
</dbReference>
<feature type="domain" description="HTH arsR-type" evidence="4">
    <location>
        <begin position="9"/>
        <end position="97"/>
    </location>
</feature>
<name>A0A1L2ZR86_9MICC</name>
<dbReference type="InterPro" id="IPR011991">
    <property type="entry name" value="ArsR-like_HTH"/>
</dbReference>
<dbReference type="InterPro" id="IPR036390">
    <property type="entry name" value="WH_DNA-bd_sf"/>
</dbReference>
<dbReference type="InterPro" id="IPR036388">
    <property type="entry name" value="WH-like_DNA-bd_sf"/>
</dbReference>
<dbReference type="RefSeq" id="WP_071895047.1">
    <property type="nucleotide sequence ID" value="NZ_BAAARH010000008.1"/>
</dbReference>
<organism evidence="5 7">
    <name type="scientific">Neomicrococcus aestuarii</name>
    <dbReference type="NCBI Taxonomy" id="556325"/>
    <lineage>
        <taxon>Bacteria</taxon>
        <taxon>Bacillati</taxon>
        <taxon>Actinomycetota</taxon>
        <taxon>Actinomycetes</taxon>
        <taxon>Micrococcales</taxon>
        <taxon>Micrococcaceae</taxon>
        <taxon>Neomicrococcus</taxon>
    </lineage>
</organism>
<dbReference type="GO" id="GO:0003677">
    <property type="term" value="F:DNA binding"/>
    <property type="evidence" value="ECO:0007669"/>
    <property type="project" value="UniProtKB-KW"/>
</dbReference>
<protein>
    <submittedName>
        <fullName evidence="5 6">ArsR family transcriptional regulator</fullName>
    </submittedName>
</protein>
<proteinExistence type="predicted"/>
<dbReference type="Pfam" id="PF12840">
    <property type="entry name" value="HTH_20"/>
    <property type="match status" value="1"/>
</dbReference>
<dbReference type="SUPFAM" id="SSF46785">
    <property type="entry name" value="Winged helix' DNA-binding domain"/>
    <property type="match status" value="1"/>
</dbReference>
<dbReference type="EMBL" id="CP018135">
    <property type="protein sequence ID" value="APF41578.1"/>
    <property type="molecule type" value="Genomic_DNA"/>
</dbReference>
<evidence type="ECO:0000256" key="3">
    <source>
        <dbReference type="ARBA" id="ARBA00023163"/>
    </source>
</evidence>
<keyword evidence="2" id="KW-0238">DNA-binding</keyword>
<reference evidence="6 8" key="2">
    <citation type="submission" date="2020-08" db="EMBL/GenBank/DDBJ databases">
        <title>Sequencing the genomes of 1000 actinobacteria strains.</title>
        <authorList>
            <person name="Klenk H.-P."/>
        </authorList>
    </citation>
    <scope>NUCLEOTIDE SEQUENCE [LARGE SCALE GENOMIC DNA]</scope>
    <source>
        <strain evidence="6 8">DSM 105783</strain>
    </source>
</reference>
<evidence type="ECO:0000259" key="4">
    <source>
        <dbReference type="SMART" id="SM00418"/>
    </source>
</evidence>
<keyword evidence="1" id="KW-0805">Transcription regulation</keyword>
<dbReference type="InterPro" id="IPR001845">
    <property type="entry name" value="HTH_ArsR_DNA-bd_dom"/>
</dbReference>
<dbReference type="EMBL" id="JACHDR010000001">
    <property type="protein sequence ID" value="MBB5513649.1"/>
    <property type="molecule type" value="Genomic_DNA"/>
</dbReference>
<keyword evidence="3" id="KW-0804">Transcription</keyword>
<dbReference type="Proteomes" id="UP000580797">
    <property type="component" value="Unassembled WGS sequence"/>
</dbReference>
<evidence type="ECO:0000256" key="2">
    <source>
        <dbReference type="ARBA" id="ARBA00023125"/>
    </source>
</evidence>
<dbReference type="KEGG" id="nae:BHE16_11915"/>
<evidence type="ECO:0000313" key="6">
    <source>
        <dbReference type="EMBL" id="MBB5513649.1"/>
    </source>
</evidence>
<sequence>MATDEEVQARARALSSPVRLRILRLCLHKARTNKEIADLLGINPATSLHHVRTLLANGFIEAEEERRGKRGAKEVPYRATKKSWGTRIPDASPVLVETFLQEIDGLAPDEMQIMRVGLKLSEEDQKEFLQRMSDLVTEYAFRPSDEDGLATSLFVAHHVDQTAN</sequence>
<dbReference type="PANTHER" id="PTHR33154:SF33">
    <property type="entry name" value="TRANSCRIPTIONAL REPRESSOR SDPR"/>
    <property type="match status" value="1"/>
</dbReference>
<evidence type="ECO:0000256" key="1">
    <source>
        <dbReference type="ARBA" id="ARBA00023015"/>
    </source>
</evidence>
<evidence type="ECO:0000313" key="7">
    <source>
        <dbReference type="Proteomes" id="UP000183530"/>
    </source>
</evidence>
<dbReference type="STRING" id="556325.BHE16_11915"/>
<reference evidence="5 7" key="1">
    <citation type="submission" date="2016-11" db="EMBL/GenBank/DDBJ databases">
        <title>Genome sequencing of Zhihengliuella aestuarii B18 antagonistic to Plasmodiophora brassicae.</title>
        <authorList>
            <person name="Luo Y."/>
        </authorList>
    </citation>
    <scope>NUCLEOTIDE SEQUENCE [LARGE SCALE GENOMIC DNA]</scope>
    <source>
        <strain evidence="5 7">B18</strain>
    </source>
</reference>
<evidence type="ECO:0000313" key="5">
    <source>
        <dbReference type="EMBL" id="APF41578.1"/>
    </source>
</evidence>
<accession>A0A1L2ZR86</accession>
<keyword evidence="7" id="KW-1185">Reference proteome</keyword>
<dbReference type="InterPro" id="IPR051081">
    <property type="entry name" value="HTH_MetalResp_TranReg"/>
</dbReference>
<dbReference type="OrthoDB" id="7945987at2"/>
<dbReference type="CDD" id="cd00090">
    <property type="entry name" value="HTH_ARSR"/>
    <property type="match status" value="1"/>
</dbReference>
<dbReference type="AlphaFoldDB" id="A0A1L2ZR86"/>
<evidence type="ECO:0000313" key="8">
    <source>
        <dbReference type="Proteomes" id="UP000580797"/>
    </source>
</evidence>
<dbReference type="PANTHER" id="PTHR33154">
    <property type="entry name" value="TRANSCRIPTIONAL REGULATOR, ARSR FAMILY"/>
    <property type="match status" value="1"/>
</dbReference>